<dbReference type="InterPro" id="IPR006076">
    <property type="entry name" value="FAD-dep_OxRdtase"/>
</dbReference>
<feature type="domain" description="Aminomethyltransferase C-terminal" evidence="4">
    <location>
        <begin position="760"/>
        <end position="854"/>
    </location>
</feature>
<evidence type="ECO:0000259" key="4">
    <source>
        <dbReference type="Pfam" id="PF08669"/>
    </source>
</evidence>
<evidence type="ECO:0000259" key="5">
    <source>
        <dbReference type="Pfam" id="PF16350"/>
    </source>
</evidence>
<name>A0AAN9TAX0_9HEMI</name>
<sequence length="900" mass="102316">MFSILKTPSYLAPSKKCFQLLILKANESYYVNRNALLPTQAQVIICGAGAVANSVAYHLIENGWTDVLILDKGRIGEGTSHFGSGTLGLFKPIAERNIILYSIKLYRQLQAKGFDIGLKQCGSLNLAQTSERMISMKRRIAYNVPTGLHCEIIDKNALQKMHPYLHTNDLVGAVWVPEDAVANPLAICKAFAQLAVEGGAQYVENCSVDMVVTENGAVKGVQTKNGFISCEYFVNCAGMWAREVGSQCTTKVRVPIQPAEHFYVTTNPLPGVTHDLPYIRDYDSSIYIREFNGGFMVGGFEPNAKPAFVNYRIIPEDWKSNVPCDWKHFTPLWEQANNRLPVLKTSTPTLINSPDTFTPDGKWIIGETPEVRNYFVAVGMNGNPLQGAGGIGRAVAEWIIAGEPTQDLLSFDVQRFLDLHNNRQYLEQRIKEIVGRRYSIFYPKQTDYRYARKLRCSPLYSILEERGAIFETRMSYERPLYFDTDKPGKYGRRITPPPTFYEPRFLCFMKNEYEACQEGIGIIDMSSLSKTRVRGQSNFVVDWLQRLCSNDVNIPIGGIVHSGMQNERGGYENDCVLVRESESTYLIISPTSQQTKAFHWMRRHLPNDGSINLKDVTSMYSVINVVGPNATEVLSKLSQSDVNLQPFTCKEVNIGYASGVMMMSFTNTGENGFSLYIPSEYAIHVYDRLISIEPHYGARDVGALTQRFMRIEKFIPFWGDDLNSNTTPFEAGSDYKVKLDKEYFIGKFALQKQKDEGVTKRLVMFTLKDWRRWEDIWAWGQEPIYRNNKFVGTVTSAGYSFALDKLICLGYVSRPGHYQKRKIFERRDFTIDNFILDPSAQYEIDLAGRRFQADPHMYPPKPAYSSTRTLLDEENEAIQERYVPVVNKLKKNLSWADFCE</sequence>
<dbReference type="InterPro" id="IPR032503">
    <property type="entry name" value="FAO_M"/>
</dbReference>
<comment type="similarity">
    <text evidence="1">Belongs to the GcvT family.</text>
</comment>
<dbReference type="InterPro" id="IPR013977">
    <property type="entry name" value="GcvT_C"/>
</dbReference>
<evidence type="ECO:0000259" key="2">
    <source>
        <dbReference type="Pfam" id="PF01266"/>
    </source>
</evidence>
<dbReference type="SUPFAM" id="SSF54373">
    <property type="entry name" value="FAD-linked reductases, C-terminal domain"/>
    <property type="match status" value="1"/>
</dbReference>
<keyword evidence="7" id="KW-1185">Reference proteome</keyword>
<comment type="caution">
    <text evidence="6">The sequence shown here is derived from an EMBL/GenBank/DDBJ whole genome shotgun (WGS) entry which is preliminary data.</text>
</comment>
<dbReference type="SUPFAM" id="SSF101790">
    <property type="entry name" value="Aminomethyltransferase beta-barrel domain"/>
    <property type="match status" value="1"/>
</dbReference>
<organism evidence="6 7">
    <name type="scientific">Parthenolecanium corni</name>
    <dbReference type="NCBI Taxonomy" id="536013"/>
    <lineage>
        <taxon>Eukaryota</taxon>
        <taxon>Metazoa</taxon>
        <taxon>Ecdysozoa</taxon>
        <taxon>Arthropoda</taxon>
        <taxon>Hexapoda</taxon>
        <taxon>Insecta</taxon>
        <taxon>Pterygota</taxon>
        <taxon>Neoptera</taxon>
        <taxon>Paraneoptera</taxon>
        <taxon>Hemiptera</taxon>
        <taxon>Sternorrhyncha</taxon>
        <taxon>Coccoidea</taxon>
        <taxon>Coccidae</taxon>
        <taxon>Parthenolecanium</taxon>
    </lineage>
</organism>
<dbReference type="Pfam" id="PF01571">
    <property type="entry name" value="GCV_T"/>
    <property type="match status" value="1"/>
</dbReference>
<protein>
    <recommendedName>
        <fullName evidence="8">Pyruvate dehydrogenase phosphatase regulatory subunit, mitochondrial</fullName>
    </recommendedName>
</protein>
<dbReference type="GO" id="GO:0005739">
    <property type="term" value="C:mitochondrion"/>
    <property type="evidence" value="ECO:0007669"/>
    <property type="project" value="TreeGrafter"/>
</dbReference>
<feature type="domain" description="FAD dependent oxidoreductase central" evidence="5">
    <location>
        <begin position="402"/>
        <end position="457"/>
    </location>
</feature>
<dbReference type="Gene3D" id="3.30.70.1400">
    <property type="entry name" value="Aminomethyltransferase beta-barrel domains"/>
    <property type="match status" value="1"/>
</dbReference>
<evidence type="ECO:0008006" key="8">
    <source>
        <dbReference type="Google" id="ProtNLM"/>
    </source>
</evidence>
<evidence type="ECO:0000259" key="3">
    <source>
        <dbReference type="Pfam" id="PF01571"/>
    </source>
</evidence>
<evidence type="ECO:0000256" key="1">
    <source>
        <dbReference type="ARBA" id="ARBA00008609"/>
    </source>
</evidence>
<dbReference type="Pfam" id="PF08669">
    <property type="entry name" value="GCV_T_C"/>
    <property type="match status" value="1"/>
</dbReference>
<dbReference type="Pfam" id="PF16350">
    <property type="entry name" value="FAO_M"/>
    <property type="match status" value="1"/>
</dbReference>
<dbReference type="InterPro" id="IPR036188">
    <property type="entry name" value="FAD/NAD-bd_sf"/>
</dbReference>
<dbReference type="Gene3D" id="3.50.50.60">
    <property type="entry name" value="FAD/NAD(P)-binding domain"/>
    <property type="match status" value="1"/>
</dbReference>
<feature type="domain" description="FAD dependent oxidoreductase" evidence="2">
    <location>
        <begin position="43"/>
        <end position="398"/>
    </location>
</feature>
<dbReference type="PANTHER" id="PTHR43757:SF15">
    <property type="entry name" value="PYRUVATE DEHYDROGENASE PHOSPHATASE REGULATORY SUBUNIT, MITOCHONDRIAL-LIKE"/>
    <property type="match status" value="1"/>
</dbReference>
<dbReference type="AlphaFoldDB" id="A0AAN9TAX0"/>
<dbReference type="InterPro" id="IPR028896">
    <property type="entry name" value="GcvT/YgfZ/DmdA"/>
</dbReference>
<evidence type="ECO:0000313" key="6">
    <source>
        <dbReference type="EMBL" id="KAK7576053.1"/>
    </source>
</evidence>
<dbReference type="SUPFAM" id="SSF103025">
    <property type="entry name" value="Folate-binding domain"/>
    <property type="match status" value="1"/>
</dbReference>
<dbReference type="InterPro" id="IPR029043">
    <property type="entry name" value="GcvT/YgfZ_C"/>
</dbReference>
<dbReference type="FunFam" id="3.30.70.1400:FF:000003">
    <property type="entry name" value="Pyruvate dehydrogenase phosphatase regulatory subunit"/>
    <property type="match status" value="1"/>
</dbReference>
<evidence type="ECO:0000313" key="7">
    <source>
        <dbReference type="Proteomes" id="UP001367676"/>
    </source>
</evidence>
<reference evidence="6 7" key="1">
    <citation type="submission" date="2024-03" db="EMBL/GenBank/DDBJ databases">
        <title>Adaptation during the transition from Ophiocordyceps entomopathogen to insect associate is accompanied by gene loss and intensified selection.</title>
        <authorList>
            <person name="Ward C.M."/>
            <person name="Onetto C.A."/>
            <person name="Borneman A.R."/>
        </authorList>
    </citation>
    <scope>NUCLEOTIDE SEQUENCE [LARGE SCALE GENOMIC DNA]</scope>
    <source>
        <strain evidence="6">AWRI1</strain>
        <tissue evidence="6">Single Adult Female</tissue>
    </source>
</reference>
<dbReference type="PANTHER" id="PTHR43757">
    <property type="entry name" value="AMINOMETHYLTRANSFERASE"/>
    <property type="match status" value="1"/>
</dbReference>
<dbReference type="InterPro" id="IPR006222">
    <property type="entry name" value="GCVT_N"/>
</dbReference>
<dbReference type="EMBL" id="JBBCAQ010000036">
    <property type="protein sequence ID" value="KAK7576053.1"/>
    <property type="molecule type" value="Genomic_DNA"/>
</dbReference>
<dbReference type="InterPro" id="IPR027266">
    <property type="entry name" value="TrmE/GcvT-like"/>
</dbReference>
<accession>A0AAN9TAX0</accession>
<dbReference type="Proteomes" id="UP001367676">
    <property type="component" value="Unassembled WGS sequence"/>
</dbReference>
<dbReference type="Gene3D" id="2.40.30.110">
    <property type="entry name" value="Aminomethyltransferase beta-barrel domains"/>
    <property type="match status" value="1"/>
</dbReference>
<feature type="domain" description="GCVT N-terminal" evidence="3">
    <location>
        <begin position="459"/>
        <end position="741"/>
    </location>
</feature>
<dbReference type="Gene3D" id="3.30.1360.120">
    <property type="entry name" value="Probable tRNA modification gtpase trme, domain 1"/>
    <property type="match status" value="1"/>
</dbReference>
<proteinExistence type="inferred from homology"/>
<dbReference type="Gene3D" id="3.30.9.10">
    <property type="entry name" value="D-Amino Acid Oxidase, subunit A, domain 2"/>
    <property type="match status" value="1"/>
</dbReference>
<gene>
    <name evidence="6" type="ORF">V9T40_012339</name>
</gene>
<dbReference type="SUPFAM" id="SSF51905">
    <property type="entry name" value="FAD/NAD(P)-binding domain"/>
    <property type="match status" value="1"/>
</dbReference>
<dbReference type="Pfam" id="PF01266">
    <property type="entry name" value="DAO"/>
    <property type="match status" value="1"/>
</dbReference>